<comment type="subcellular location">
    <subcellularLocation>
        <location evidence="1">Cell surface</location>
    </subcellularLocation>
</comment>
<dbReference type="SUPFAM" id="SSF54523">
    <property type="entry name" value="Pili subunits"/>
    <property type="match status" value="1"/>
</dbReference>
<dbReference type="GO" id="GO:0009986">
    <property type="term" value="C:cell surface"/>
    <property type="evidence" value="ECO:0007669"/>
    <property type="project" value="UniProtKB-SubCell"/>
</dbReference>
<evidence type="ECO:0000256" key="3">
    <source>
        <dbReference type="ARBA" id="ARBA00023287"/>
    </source>
</evidence>
<dbReference type="AlphaFoldDB" id="A0A6F9EGW9"/>
<protein>
    <submittedName>
        <fullName evidence="6">Type IV pilin</fullName>
    </submittedName>
</protein>
<accession>A0A6F9EGW9</accession>
<keyword evidence="5" id="KW-1133">Transmembrane helix</keyword>
<sequence>MVTQEIASVRREEKEPARPQVARRRRQGGFTLIEMLAVVVILAIVAGVGFVVVNQQIEKSRQNTDVANLRTIADAANRYIMDGNDPQKLSGTNGQVDQNSVLIGAYLGAPPKDPWNSAYYSIDVQGNTITITSPHGGNNAQKLSVQF</sequence>
<dbReference type="GO" id="GO:0015627">
    <property type="term" value="C:type II protein secretion system complex"/>
    <property type="evidence" value="ECO:0007669"/>
    <property type="project" value="InterPro"/>
</dbReference>
<dbReference type="EMBL" id="LR792683">
    <property type="protein sequence ID" value="CAB3396143.1"/>
    <property type="molecule type" value="Genomic_DNA"/>
</dbReference>
<dbReference type="InterPro" id="IPR012902">
    <property type="entry name" value="N_methyl_site"/>
</dbReference>
<evidence type="ECO:0000256" key="1">
    <source>
        <dbReference type="ARBA" id="ARBA00004241"/>
    </source>
</evidence>
<feature type="region of interest" description="Disordered" evidence="4">
    <location>
        <begin position="1"/>
        <end position="20"/>
    </location>
</feature>
<dbReference type="RefSeq" id="WP_170086586.1">
    <property type="nucleotide sequence ID" value="NZ_CP047972.1"/>
</dbReference>
<reference evidence="6 7" key="1">
    <citation type="submission" date="2020-04" db="EMBL/GenBank/DDBJ databases">
        <authorList>
            <person name="Hogendoorn C."/>
        </authorList>
    </citation>
    <scope>NUCLEOTIDE SEQUENCE [LARGE SCALE GENOMIC DNA]</scope>
    <source>
        <strain evidence="6">COOX1</strain>
    </source>
</reference>
<evidence type="ECO:0000313" key="6">
    <source>
        <dbReference type="EMBL" id="CAB3396143.1"/>
    </source>
</evidence>
<feature type="transmembrane region" description="Helical" evidence="5">
    <location>
        <begin position="32"/>
        <end position="53"/>
    </location>
</feature>
<evidence type="ECO:0000313" key="7">
    <source>
        <dbReference type="Proteomes" id="UP000502196"/>
    </source>
</evidence>
<organism evidence="6 7">
    <name type="scientific">Kyrpidia spormannii</name>
    <dbReference type="NCBI Taxonomy" id="2055160"/>
    <lineage>
        <taxon>Bacteria</taxon>
        <taxon>Bacillati</taxon>
        <taxon>Bacillota</taxon>
        <taxon>Bacilli</taxon>
        <taxon>Bacillales</taxon>
        <taxon>Alicyclobacillaceae</taxon>
        <taxon>Kyrpidia</taxon>
    </lineage>
</organism>
<dbReference type="Proteomes" id="UP000502196">
    <property type="component" value="Chromosome"/>
</dbReference>
<dbReference type="GO" id="GO:0015628">
    <property type="term" value="P:protein secretion by the type II secretion system"/>
    <property type="evidence" value="ECO:0007669"/>
    <property type="project" value="InterPro"/>
</dbReference>
<evidence type="ECO:0000256" key="4">
    <source>
        <dbReference type="SAM" id="MobiDB-lite"/>
    </source>
</evidence>
<proteinExistence type="predicted"/>
<keyword evidence="5" id="KW-0472">Membrane</keyword>
<gene>
    <name evidence="6" type="ORF">COOX1_3389</name>
</gene>
<name>A0A6F9EGW9_9BACL</name>
<dbReference type="GO" id="GO:0030420">
    <property type="term" value="P:establishment of competence for transformation"/>
    <property type="evidence" value="ECO:0007669"/>
    <property type="project" value="UniProtKB-KW"/>
</dbReference>
<feature type="compositionally biased region" description="Basic and acidic residues" evidence="4">
    <location>
        <begin position="8"/>
        <end position="17"/>
    </location>
</feature>
<dbReference type="InterPro" id="IPR045584">
    <property type="entry name" value="Pilin-like"/>
</dbReference>
<evidence type="ECO:0000256" key="5">
    <source>
        <dbReference type="SAM" id="Phobius"/>
    </source>
</evidence>
<dbReference type="InterPro" id="IPR000983">
    <property type="entry name" value="Bac_GSPG_pilin"/>
</dbReference>
<evidence type="ECO:0000256" key="2">
    <source>
        <dbReference type="ARBA" id="ARBA00022481"/>
    </source>
</evidence>
<dbReference type="Pfam" id="PF07963">
    <property type="entry name" value="N_methyl"/>
    <property type="match status" value="1"/>
</dbReference>
<keyword evidence="5" id="KW-0812">Transmembrane</keyword>
<dbReference type="NCBIfam" id="TIGR02532">
    <property type="entry name" value="IV_pilin_GFxxxE"/>
    <property type="match status" value="1"/>
</dbReference>
<keyword evidence="2" id="KW-0488">Methylation</keyword>
<dbReference type="Gene3D" id="3.30.700.10">
    <property type="entry name" value="Glycoprotein, Type 4 Pilin"/>
    <property type="match status" value="1"/>
</dbReference>
<dbReference type="PRINTS" id="PR00813">
    <property type="entry name" value="BCTERIALGSPG"/>
</dbReference>
<keyword evidence="3" id="KW-0178">Competence</keyword>